<evidence type="ECO:0000256" key="1">
    <source>
        <dbReference type="SAM" id="MobiDB-lite"/>
    </source>
</evidence>
<organism evidence="2 3">
    <name type="scientific">Portunus trituberculatus</name>
    <name type="common">Swimming crab</name>
    <name type="synonym">Neptunus trituberculatus</name>
    <dbReference type="NCBI Taxonomy" id="210409"/>
    <lineage>
        <taxon>Eukaryota</taxon>
        <taxon>Metazoa</taxon>
        <taxon>Ecdysozoa</taxon>
        <taxon>Arthropoda</taxon>
        <taxon>Crustacea</taxon>
        <taxon>Multicrustacea</taxon>
        <taxon>Malacostraca</taxon>
        <taxon>Eumalacostraca</taxon>
        <taxon>Eucarida</taxon>
        <taxon>Decapoda</taxon>
        <taxon>Pleocyemata</taxon>
        <taxon>Brachyura</taxon>
        <taxon>Eubrachyura</taxon>
        <taxon>Portunoidea</taxon>
        <taxon>Portunidae</taxon>
        <taxon>Portuninae</taxon>
        <taxon>Portunus</taxon>
    </lineage>
</organism>
<dbReference type="Proteomes" id="UP000324222">
    <property type="component" value="Unassembled WGS sequence"/>
</dbReference>
<dbReference type="EMBL" id="VSRR010030042">
    <property type="protein sequence ID" value="MPC69812.1"/>
    <property type="molecule type" value="Genomic_DNA"/>
</dbReference>
<keyword evidence="3" id="KW-1185">Reference proteome</keyword>
<proteinExistence type="predicted"/>
<feature type="region of interest" description="Disordered" evidence="1">
    <location>
        <begin position="1"/>
        <end position="76"/>
    </location>
</feature>
<sequence>MTAEEDVKEWTQEKRNRHNQLENPRAGRQTLDCKEKQGGREKEGKVSQYHNPESHPVKTPLLSSRNCQDGRHFNTG</sequence>
<dbReference type="AlphaFoldDB" id="A0A5B7HF89"/>
<protein>
    <submittedName>
        <fullName evidence="2">Uncharacterized protein</fullName>
    </submittedName>
</protein>
<evidence type="ECO:0000313" key="3">
    <source>
        <dbReference type="Proteomes" id="UP000324222"/>
    </source>
</evidence>
<reference evidence="2 3" key="1">
    <citation type="submission" date="2019-05" db="EMBL/GenBank/DDBJ databases">
        <title>Another draft genome of Portunus trituberculatus and its Hox gene families provides insights of decapod evolution.</title>
        <authorList>
            <person name="Jeong J.-H."/>
            <person name="Song I."/>
            <person name="Kim S."/>
            <person name="Choi T."/>
            <person name="Kim D."/>
            <person name="Ryu S."/>
            <person name="Kim W."/>
        </authorList>
    </citation>
    <scope>NUCLEOTIDE SEQUENCE [LARGE SCALE GENOMIC DNA]</scope>
    <source>
        <tissue evidence="2">Muscle</tissue>
    </source>
</reference>
<accession>A0A5B7HF89</accession>
<feature type="compositionally biased region" description="Basic and acidic residues" evidence="1">
    <location>
        <begin position="31"/>
        <end position="45"/>
    </location>
</feature>
<name>A0A5B7HF89_PORTR</name>
<comment type="caution">
    <text evidence="2">The sequence shown here is derived from an EMBL/GenBank/DDBJ whole genome shotgun (WGS) entry which is preliminary data.</text>
</comment>
<evidence type="ECO:0000313" key="2">
    <source>
        <dbReference type="EMBL" id="MPC69812.1"/>
    </source>
</evidence>
<gene>
    <name evidence="2" type="ORF">E2C01_064043</name>
</gene>